<dbReference type="InterPro" id="IPR039421">
    <property type="entry name" value="Type_1_exporter"/>
</dbReference>
<dbReference type="GO" id="GO:0034040">
    <property type="term" value="F:ATPase-coupled lipid transmembrane transporter activity"/>
    <property type="evidence" value="ECO:0007669"/>
    <property type="project" value="TreeGrafter"/>
</dbReference>
<dbReference type="InterPro" id="IPR027417">
    <property type="entry name" value="P-loop_NTPase"/>
</dbReference>
<dbReference type="SMART" id="SM00382">
    <property type="entry name" value="AAA"/>
    <property type="match status" value="1"/>
</dbReference>
<feature type="transmembrane region" description="Helical" evidence="8">
    <location>
        <begin position="144"/>
        <end position="163"/>
    </location>
</feature>
<keyword evidence="3 8" id="KW-0812">Transmembrane</keyword>
<feature type="transmembrane region" description="Helical" evidence="8">
    <location>
        <begin position="37"/>
        <end position="59"/>
    </location>
</feature>
<dbReference type="InterPro" id="IPR017871">
    <property type="entry name" value="ABC_transporter-like_CS"/>
</dbReference>
<evidence type="ECO:0000259" key="9">
    <source>
        <dbReference type="PROSITE" id="PS50893"/>
    </source>
</evidence>
<dbReference type="Pfam" id="PF00005">
    <property type="entry name" value="ABC_tran"/>
    <property type="match status" value="1"/>
</dbReference>
<dbReference type="Gene3D" id="3.40.50.300">
    <property type="entry name" value="P-loop containing nucleotide triphosphate hydrolases"/>
    <property type="match status" value="1"/>
</dbReference>
<dbReference type="EC" id="3.6.3.-" evidence="11"/>
<dbReference type="SUPFAM" id="SSF90123">
    <property type="entry name" value="ABC transporter transmembrane region"/>
    <property type="match status" value="1"/>
</dbReference>
<keyword evidence="12" id="KW-1185">Reference proteome</keyword>
<dbReference type="GO" id="GO:0140359">
    <property type="term" value="F:ABC-type transporter activity"/>
    <property type="evidence" value="ECO:0007669"/>
    <property type="project" value="InterPro"/>
</dbReference>
<protein>
    <submittedName>
        <fullName evidence="11">Multidrug export ATP-binding/permease protein</fullName>
        <ecNumber evidence="11">3.6.3.-</ecNumber>
    </submittedName>
</protein>
<evidence type="ECO:0000259" key="10">
    <source>
        <dbReference type="PROSITE" id="PS50929"/>
    </source>
</evidence>
<dbReference type="InterPro" id="IPR003439">
    <property type="entry name" value="ABC_transporter-like_ATP-bd"/>
</dbReference>
<evidence type="ECO:0000256" key="1">
    <source>
        <dbReference type="ARBA" id="ARBA00004651"/>
    </source>
</evidence>
<evidence type="ECO:0000256" key="2">
    <source>
        <dbReference type="ARBA" id="ARBA00022448"/>
    </source>
</evidence>
<keyword evidence="11" id="KW-0378">Hydrolase</keyword>
<evidence type="ECO:0000313" key="11">
    <source>
        <dbReference type="EMBL" id="QNT79583.1"/>
    </source>
</evidence>
<evidence type="ECO:0000256" key="4">
    <source>
        <dbReference type="ARBA" id="ARBA00022741"/>
    </source>
</evidence>
<comment type="subcellular location">
    <subcellularLocation>
        <location evidence="1">Cell membrane</location>
        <topology evidence="1">Multi-pass membrane protein</topology>
    </subcellularLocation>
</comment>
<dbReference type="RefSeq" id="WP_238996830.1">
    <property type="nucleotide sequence ID" value="NZ_CP060244.1"/>
</dbReference>
<dbReference type="PANTHER" id="PTHR24221">
    <property type="entry name" value="ATP-BINDING CASSETTE SUB-FAMILY B"/>
    <property type="match status" value="1"/>
</dbReference>
<accession>A0A7H1NUX3</accession>
<dbReference type="GO" id="GO:0016887">
    <property type="term" value="F:ATP hydrolysis activity"/>
    <property type="evidence" value="ECO:0007669"/>
    <property type="project" value="InterPro"/>
</dbReference>
<gene>
    <name evidence="11" type="ORF">JGUZn3_23830</name>
</gene>
<evidence type="ECO:0000256" key="8">
    <source>
        <dbReference type="SAM" id="Phobius"/>
    </source>
</evidence>
<feature type="transmembrane region" description="Helical" evidence="8">
    <location>
        <begin position="269"/>
        <end position="288"/>
    </location>
</feature>
<evidence type="ECO:0000256" key="3">
    <source>
        <dbReference type="ARBA" id="ARBA00022692"/>
    </source>
</evidence>
<keyword evidence="4" id="KW-0547">Nucleotide-binding</keyword>
<dbReference type="EMBL" id="CP060244">
    <property type="protein sequence ID" value="QNT79583.1"/>
    <property type="molecule type" value="Genomic_DNA"/>
</dbReference>
<sequence>MPISVAVDSVLSDKQLTLYTDKPLRFLFQYVYFHKGAFFLVFLTVTMALGCGAAASYTLRILVDTLKEVSISSGASPWPVWRILAVLVAFIAADNILWRGAGWVASGVFVKVTGEIRQDLFRYLLGHSTTYFTNNMSGSLAGRISAIASAVFSLENLLAWSVIPPCINIVYSIGLILTVSPYLGFCVVFSALLLCFILFKMGLTGRPLHMNYATYSSDVEGKMIDAVGNIGLVRLFGQKHYETARLGKALEKEMQARTLALRYMEKLRFVHAVFTAFLIAGILCWVVYLWQNGNATLGDVVMVVGLGFMILHGTRDLAVALVDATQHQARLAEGLKKLLSPHETVHKATREGQIVHSAYQKNQEASSLAVEVLFDHITFSYHGRDNLFEGFTLKIDRGTKVGLVGTSGAGKSTLFSLLLGFYSPARGKVCIDGVDITALSEEQLRQQIAVVPQEVSLFHRSIKENIRYGCFEATDAEVYQAAQAAECYEFIMSLPEGFETLVGEKGIRLSGGQKQRLAIARAFLKNAPVIIFDEATSALDTETEKKIQHVLHKLMVGKTVIAIAHRLSTLEQFDRIVVLQKGKIIQDGAPEHLENTAGVFQNLLKAQGMKR</sequence>
<feature type="transmembrane region" description="Helical" evidence="8">
    <location>
        <begin position="169"/>
        <end position="199"/>
    </location>
</feature>
<dbReference type="InterPro" id="IPR036640">
    <property type="entry name" value="ABC1_TM_sf"/>
</dbReference>
<dbReference type="GO" id="GO:0005886">
    <property type="term" value="C:plasma membrane"/>
    <property type="evidence" value="ECO:0007669"/>
    <property type="project" value="UniProtKB-SubCell"/>
</dbReference>
<dbReference type="PANTHER" id="PTHR24221:SF654">
    <property type="entry name" value="ATP-BINDING CASSETTE SUB-FAMILY B MEMBER 6"/>
    <property type="match status" value="1"/>
</dbReference>
<feature type="domain" description="ABC transmembrane type-1" evidence="10">
    <location>
        <begin position="39"/>
        <end position="326"/>
    </location>
</feature>
<keyword evidence="6 8" id="KW-1133">Transmembrane helix</keyword>
<feature type="domain" description="ABC transporter" evidence="9">
    <location>
        <begin position="372"/>
        <end position="606"/>
    </location>
</feature>
<evidence type="ECO:0000313" key="12">
    <source>
        <dbReference type="Proteomes" id="UP000516349"/>
    </source>
</evidence>
<dbReference type="FunFam" id="3.40.50.300:FF:000287">
    <property type="entry name" value="Multidrug ABC transporter ATP-binding protein"/>
    <property type="match status" value="1"/>
</dbReference>
<evidence type="ECO:0000256" key="5">
    <source>
        <dbReference type="ARBA" id="ARBA00022840"/>
    </source>
</evidence>
<keyword evidence="7 8" id="KW-0472">Membrane</keyword>
<reference evidence="11 12" key="1">
    <citation type="submission" date="2020-08" db="EMBL/GenBank/DDBJ databases">
        <title>Complete genome sequence of Entomobacter blattae G55GP.</title>
        <authorList>
            <person name="Poehlein A."/>
            <person name="Guzman J."/>
            <person name="Daniel R."/>
            <person name="Vilcinskas A."/>
        </authorList>
    </citation>
    <scope>NUCLEOTIDE SEQUENCE [LARGE SCALE GENOMIC DNA]</scope>
    <source>
        <strain evidence="11 12">G55GP</strain>
    </source>
</reference>
<dbReference type="KEGG" id="ebla:JGUZn3_23830"/>
<dbReference type="PROSITE" id="PS50893">
    <property type="entry name" value="ABC_TRANSPORTER_2"/>
    <property type="match status" value="1"/>
</dbReference>
<dbReference type="PROSITE" id="PS00211">
    <property type="entry name" value="ABC_TRANSPORTER_1"/>
    <property type="match status" value="1"/>
</dbReference>
<keyword evidence="2" id="KW-0813">Transport</keyword>
<dbReference type="Proteomes" id="UP000516349">
    <property type="component" value="Chromosome"/>
</dbReference>
<dbReference type="AlphaFoldDB" id="A0A7H1NUX3"/>
<evidence type="ECO:0000256" key="6">
    <source>
        <dbReference type="ARBA" id="ARBA00022989"/>
    </source>
</evidence>
<organism evidence="11 12">
    <name type="scientific">Entomobacter blattae</name>
    <dbReference type="NCBI Taxonomy" id="2762277"/>
    <lineage>
        <taxon>Bacteria</taxon>
        <taxon>Pseudomonadati</taxon>
        <taxon>Pseudomonadota</taxon>
        <taxon>Alphaproteobacteria</taxon>
        <taxon>Acetobacterales</taxon>
        <taxon>Acetobacteraceae</taxon>
        <taxon>Entomobacter</taxon>
    </lineage>
</organism>
<dbReference type="Gene3D" id="1.20.1560.10">
    <property type="entry name" value="ABC transporter type 1, transmembrane domain"/>
    <property type="match status" value="1"/>
</dbReference>
<proteinExistence type="predicted"/>
<dbReference type="GO" id="GO:0005524">
    <property type="term" value="F:ATP binding"/>
    <property type="evidence" value="ECO:0007669"/>
    <property type="project" value="UniProtKB-KW"/>
</dbReference>
<name>A0A7H1NUX3_9PROT</name>
<dbReference type="SUPFAM" id="SSF52540">
    <property type="entry name" value="P-loop containing nucleoside triphosphate hydrolases"/>
    <property type="match status" value="1"/>
</dbReference>
<dbReference type="Pfam" id="PF00664">
    <property type="entry name" value="ABC_membrane"/>
    <property type="match status" value="1"/>
</dbReference>
<dbReference type="InterPro" id="IPR011527">
    <property type="entry name" value="ABC1_TM_dom"/>
</dbReference>
<evidence type="ECO:0000256" key="7">
    <source>
        <dbReference type="ARBA" id="ARBA00023136"/>
    </source>
</evidence>
<keyword evidence="5 11" id="KW-0067">ATP-binding</keyword>
<dbReference type="InterPro" id="IPR003593">
    <property type="entry name" value="AAA+_ATPase"/>
</dbReference>
<dbReference type="PROSITE" id="PS50929">
    <property type="entry name" value="ABC_TM1F"/>
    <property type="match status" value="1"/>
</dbReference>